<dbReference type="EMBL" id="CP002480">
    <property type="protein sequence ID" value="ADW69644.1"/>
    <property type="molecule type" value="Genomic_DNA"/>
</dbReference>
<gene>
    <name evidence="5" type="ordered locus">AciX9_2619</name>
</gene>
<organism evidence="6">
    <name type="scientific">Granulicella tundricola (strain ATCC BAA-1859 / DSM 23138 / MP5ACTX9)</name>
    <dbReference type="NCBI Taxonomy" id="1198114"/>
    <lineage>
        <taxon>Bacteria</taxon>
        <taxon>Pseudomonadati</taxon>
        <taxon>Acidobacteriota</taxon>
        <taxon>Terriglobia</taxon>
        <taxon>Terriglobales</taxon>
        <taxon>Acidobacteriaceae</taxon>
        <taxon>Granulicella</taxon>
    </lineage>
</organism>
<evidence type="ECO:0000256" key="1">
    <source>
        <dbReference type="ARBA" id="ARBA00022630"/>
    </source>
</evidence>
<dbReference type="EC" id="1.16.8.1" evidence="5"/>
<evidence type="ECO:0000259" key="4">
    <source>
        <dbReference type="Pfam" id="PF00881"/>
    </source>
</evidence>
<feature type="domain" description="Nitroreductase" evidence="4">
    <location>
        <begin position="15"/>
        <end position="182"/>
    </location>
</feature>
<dbReference type="InterPro" id="IPR029479">
    <property type="entry name" value="Nitroreductase"/>
</dbReference>
<keyword evidence="3 5" id="KW-0560">Oxidoreductase</keyword>
<accession>E8WWI0</accession>
<evidence type="ECO:0000313" key="6">
    <source>
        <dbReference type="Proteomes" id="UP000000343"/>
    </source>
</evidence>
<evidence type="ECO:0000256" key="2">
    <source>
        <dbReference type="ARBA" id="ARBA00022643"/>
    </source>
</evidence>
<dbReference type="HOGENOM" id="CLU_070764_3_1_0"/>
<sequence>MDFSADERGAVYRAIAERRDVRRGFLPEAVPDEVMMRVLGAAHAAPSVGLMQPSRFVVVRDVAVRTAVREAFLAANASAKEAYEGERRELYDGLKLEGILEAPQNVCVLCDACSDQGHGLGRQTMPEAAIYSTVCAVQNLWLAGRVEGIGVGWVSILDMAKLREILGVPERLTVVAYLCVGYVGEFGRGPELERVGWESRRGLEGAVSFDRCGAEWG</sequence>
<reference evidence="6" key="1">
    <citation type="submission" date="2011-01" db="EMBL/GenBank/DDBJ databases">
        <title>Complete sequence of chromosome of Acidobacterium sp. MP5ACTX9.</title>
        <authorList>
            <consortium name="US DOE Joint Genome Institute"/>
            <person name="Lucas S."/>
            <person name="Copeland A."/>
            <person name="Lapidus A."/>
            <person name="Cheng J.-F."/>
            <person name="Goodwin L."/>
            <person name="Pitluck S."/>
            <person name="Teshima H."/>
            <person name="Detter J.C."/>
            <person name="Han C."/>
            <person name="Tapia R."/>
            <person name="Land M."/>
            <person name="Hauser L."/>
            <person name="Kyrpides N."/>
            <person name="Ivanova N."/>
            <person name="Ovchinnikova G."/>
            <person name="Pagani I."/>
            <person name="Rawat S.R."/>
            <person name="Mannisto M."/>
            <person name="Haggblom M.M."/>
            <person name="Woyke T."/>
        </authorList>
    </citation>
    <scope>NUCLEOTIDE SEQUENCE [LARGE SCALE GENOMIC DNA]</scope>
    <source>
        <strain evidence="6">MP5ACTX9</strain>
    </source>
</reference>
<dbReference type="eggNOG" id="COG0778">
    <property type="taxonomic scope" value="Bacteria"/>
</dbReference>
<dbReference type="AlphaFoldDB" id="E8WWI0"/>
<dbReference type="InterPro" id="IPR050627">
    <property type="entry name" value="Nitroreductase/BluB"/>
</dbReference>
<protein>
    <submittedName>
        <fullName evidence="5">Cob(II)yrinic acid a,c-diamide reductase</fullName>
        <ecNumber evidence="5">1.16.8.1</ecNumber>
    </submittedName>
</protein>
<dbReference type="OrthoDB" id="9781491at2"/>
<keyword evidence="2" id="KW-0288">FMN</keyword>
<proteinExistence type="predicted"/>
<dbReference type="PANTHER" id="PTHR23026">
    <property type="entry name" value="NADPH NITROREDUCTASE"/>
    <property type="match status" value="1"/>
</dbReference>
<dbReference type="KEGG" id="acm:AciX9_2619"/>
<keyword evidence="1" id="KW-0285">Flavoprotein</keyword>
<dbReference type="Proteomes" id="UP000000343">
    <property type="component" value="Chromosome"/>
</dbReference>
<dbReference type="PaxDb" id="1198114-AciX9_2619"/>
<dbReference type="PANTHER" id="PTHR23026:SF90">
    <property type="entry name" value="IODOTYROSINE DEIODINASE 1"/>
    <property type="match status" value="1"/>
</dbReference>
<dbReference type="InterPro" id="IPR000415">
    <property type="entry name" value="Nitroreductase-like"/>
</dbReference>
<dbReference type="InterPro" id="IPR012825">
    <property type="entry name" value="BluB"/>
</dbReference>
<evidence type="ECO:0000256" key="3">
    <source>
        <dbReference type="ARBA" id="ARBA00023002"/>
    </source>
</evidence>
<evidence type="ECO:0000313" key="5">
    <source>
        <dbReference type="EMBL" id="ADW69644.1"/>
    </source>
</evidence>
<dbReference type="SUPFAM" id="SSF55469">
    <property type="entry name" value="FMN-dependent nitroreductase-like"/>
    <property type="match status" value="1"/>
</dbReference>
<dbReference type="GO" id="GO:0016491">
    <property type="term" value="F:oxidoreductase activity"/>
    <property type="evidence" value="ECO:0007669"/>
    <property type="project" value="UniProtKB-KW"/>
</dbReference>
<dbReference type="RefSeq" id="WP_013580959.1">
    <property type="nucleotide sequence ID" value="NC_015064.1"/>
</dbReference>
<keyword evidence="6" id="KW-1185">Reference proteome</keyword>
<dbReference type="STRING" id="1198114.AciX9_2619"/>
<dbReference type="Gene3D" id="3.40.109.10">
    <property type="entry name" value="NADH Oxidase"/>
    <property type="match status" value="1"/>
</dbReference>
<dbReference type="NCBIfam" id="TIGR02476">
    <property type="entry name" value="BluB"/>
    <property type="match status" value="1"/>
</dbReference>
<name>E8WWI0_GRATM</name>
<dbReference type="Pfam" id="PF00881">
    <property type="entry name" value="Nitroreductase"/>
    <property type="match status" value="1"/>
</dbReference>